<feature type="compositionally biased region" description="Basic and acidic residues" evidence="10">
    <location>
        <begin position="397"/>
        <end position="422"/>
    </location>
</feature>
<dbReference type="GO" id="GO:0005789">
    <property type="term" value="C:endoplasmic reticulum membrane"/>
    <property type="evidence" value="ECO:0007669"/>
    <property type="project" value="UniProtKB-SubCell"/>
</dbReference>
<organism evidence="13 14">
    <name type="scientific">Morchella conica CCBAS932</name>
    <dbReference type="NCBI Taxonomy" id="1392247"/>
    <lineage>
        <taxon>Eukaryota</taxon>
        <taxon>Fungi</taxon>
        <taxon>Dikarya</taxon>
        <taxon>Ascomycota</taxon>
        <taxon>Pezizomycotina</taxon>
        <taxon>Pezizomycetes</taxon>
        <taxon>Pezizales</taxon>
        <taxon>Morchellaceae</taxon>
        <taxon>Morchella</taxon>
    </lineage>
</organism>
<comment type="subcellular location">
    <subcellularLocation>
        <location evidence="1">Endoplasmic reticulum membrane</location>
        <topology evidence="1">Single-pass type IV membrane protein</topology>
    </subcellularLocation>
</comment>
<feature type="compositionally biased region" description="Basic and acidic residues" evidence="10">
    <location>
        <begin position="358"/>
        <end position="373"/>
    </location>
</feature>
<dbReference type="Proteomes" id="UP000277580">
    <property type="component" value="Unassembled WGS sequence"/>
</dbReference>
<keyword evidence="2" id="KW-0813">Transport</keyword>
<evidence type="ECO:0000256" key="3">
    <source>
        <dbReference type="ARBA" id="ARBA00022692"/>
    </source>
</evidence>
<feature type="compositionally biased region" description="Basic and acidic residues" evidence="10">
    <location>
        <begin position="429"/>
        <end position="446"/>
    </location>
</feature>
<comment type="similarity">
    <text evidence="9">Belongs to the SEC20 family.</text>
</comment>
<evidence type="ECO:0000259" key="12">
    <source>
        <dbReference type="Pfam" id="PF03908"/>
    </source>
</evidence>
<evidence type="ECO:0000313" key="13">
    <source>
        <dbReference type="EMBL" id="RPB15411.1"/>
    </source>
</evidence>
<evidence type="ECO:0000256" key="4">
    <source>
        <dbReference type="ARBA" id="ARBA00022824"/>
    </source>
</evidence>
<reference evidence="13 14" key="1">
    <citation type="journal article" date="2018" name="Nat. Ecol. Evol.">
        <title>Pezizomycetes genomes reveal the molecular basis of ectomycorrhizal truffle lifestyle.</title>
        <authorList>
            <person name="Murat C."/>
            <person name="Payen T."/>
            <person name="Noel B."/>
            <person name="Kuo A."/>
            <person name="Morin E."/>
            <person name="Chen J."/>
            <person name="Kohler A."/>
            <person name="Krizsan K."/>
            <person name="Balestrini R."/>
            <person name="Da Silva C."/>
            <person name="Montanini B."/>
            <person name="Hainaut M."/>
            <person name="Levati E."/>
            <person name="Barry K.W."/>
            <person name="Belfiori B."/>
            <person name="Cichocki N."/>
            <person name="Clum A."/>
            <person name="Dockter R.B."/>
            <person name="Fauchery L."/>
            <person name="Guy J."/>
            <person name="Iotti M."/>
            <person name="Le Tacon F."/>
            <person name="Lindquist E.A."/>
            <person name="Lipzen A."/>
            <person name="Malagnac F."/>
            <person name="Mello A."/>
            <person name="Molinier V."/>
            <person name="Miyauchi S."/>
            <person name="Poulain J."/>
            <person name="Riccioni C."/>
            <person name="Rubini A."/>
            <person name="Sitrit Y."/>
            <person name="Splivallo R."/>
            <person name="Traeger S."/>
            <person name="Wang M."/>
            <person name="Zifcakova L."/>
            <person name="Wipf D."/>
            <person name="Zambonelli A."/>
            <person name="Paolocci F."/>
            <person name="Nowrousian M."/>
            <person name="Ottonello S."/>
            <person name="Baldrian P."/>
            <person name="Spatafora J.W."/>
            <person name="Henrissat B."/>
            <person name="Nagy L.G."/>
            <person name="Aury J.M."/>
            <person name="Wincker P."/>
            <person name="Grigoriev I.V."/>
            <person name="Bonfante P."/>
            <person name="Martin F.M."/>
        </authorList>
    </citation>
    <scope>NUCLEOTIDE SEQUENCE [LARGE SCALE GENOMIC DNA]</scope>
    <source>
        <strain evidence="13 14">CCBAS932</strain>
    </source>
</reference>
<feature type="region of interest" description="Disordered" evidence="10">
    <location>
        <begin position="309"/>
        <end position="446"/>
    </location>
</feature>
<evidence type="ECO:0000256" key="10">
    <source>
        <dbReference type="SAM" id="MobiDB-lite"/>
    </source>
</evidence>
<dbReference type="Pfam" id="PF03908">
    <property type="entry name" value="Sec20"/>
    <property type="match status" value="1"/>
</dbReference>
<evidence type="ECO:0000313" key="14">
    <source>
        <dbReference type="Proteomes" id="UP000277580"/>
    </source>
</evidence>
<evidence type="ECO:0000256" key="2">
    <source>
        <dbReference type="ARBA" id="ARBA00022448"/>
    </source>
</evidence>
<dbReference type="PANTHER" id="PTHR12825:SF0">
    <property type="entry name" value="VESICLE TRANSPORT PROTEIN SEC20"/>
    <property type="match status" value="1"/>
</dbReference>
<keyword evidence="8 11" id="KW-0472">Membrane</keyword>
<dbReference type="InParanoid" id="A0A3N4L448"/>
<dbReference type="InterPro" id="IPR056173">
    <property type="entry name" value="Sec20_C"/>
</dbReference>
<sequence length="446" mass="49462">MTILEISQRIASLTDAHRECMLLISRLSKLGGAGTDAARLELSNVIHQSLKDADQELELLSTQVDDEIGDGNSPNAAALSSKIHKLTEDMKIARLQYRKAQLASKRLAEMTAQRERERLLSGGGSGRSTPEGKRRNKSLTQADLLVGASTDVTVALRRTHTLLQSELSRSAFATETLHASTAALTDLSSRYSAFDDIVASSRVLISDLIKKNKSDRWYFEHAIYVLVSILIWILIRRLLWGPIYLFFGMPLRLAWWGLSCVAWVIGSGGDGGVAEIRRGAGLDESGFVGATPTVEVKGIPESLLVRVPSSTASSMPEASEAMQGSMREESMREKVEKIIDFEEAPSAKETVVAQSAEEPSHRDKNPKSRRMEYDQEEENRANAQAVEESQGKNPNSRRMDYDPEHTNPSQEEGRNPKSRIMEYDPVVEDSLREEAGIEVERVHDEL</sequence>
<proteinExistence type="inferred from homology"/>
<keyword evidence="4" id="KW-0256">Endoplasmic reticulum</keyword>
<keyword evidence="3 11" id="KW-0812">Transmembrane</keyword>
<dbReference type="GO" id="GO:0031201">
    <property type="term" value="C:SNARE complex"/>
    <property type="evidence" value="ECO:0007669"/>
    <property type="project" value="TreeGrafter"/>
</dbReference>
<keyword evidence="5" id="KW-0931">ER-Golgi transport</keyword>
<keyword evidence="6 11" id="KW-1133">Transmembrane helix</keyword>
<keyword evidence="7" id="KW-0175">Coiled coil</keyword>
<evidence type="ECO:0000256" key="9">
    <source>
        <dbReference type="ARBA" id="ARBA00037934"/>
    </source>
</evidence>
<name>A0A3N4L448_9PEZI</name>
<dbReference type="GO" id="GO:0006890">
    <property type="term" value="P:retrograde vesicle-mediated transport, Golgi to endoplasmic reticulum"/>
    <property type="evidence" value="ECO:0007669"/>
    <property type="project" value="InterPro"/>
</dbReference>
<feature type="transmembrane region" description="Helical" evidence="11">
    <location>
        <begin position="217"/>
        <end position="235"/>
    </location>
</feature>
<evidence type="ECO:0000256" key="1">
    <source>
        <dbReference type="ARBA" id="ARBA00004163"/>
    </source>
</evidence>
<accession>A0A3N4L448</accession>
<gene>
    <name evidence="13" type="ORF">P167DRAFT_482968</name>
</gene>
<evidence type="ECO:0000256" key="5">
    <source>
        <dbReference type="ARBA" id="ARBA00022892"/>
    </source>
</evidence>
<dbReference type="AlphaFoldDB" id="A0A3N4L448"/>
<protein>
    <recommendedName>
        <fullName evidence="12">Sec20 C-terminal domain-containing protein</fullName>
    </recommendedName>
</protein>
<evidence type="ECO:0000256" key="6">
    <source>
        <dbReference type="ARBA" id="ARBA00022989"/>
    </source>
</evidence>
<dbReference type="PANTHER" id="PTHR12825">
    <property type="entry name" value="BNIP1-RELATED"/>
    <property type="match status" value="1"/>
</dbReference>
<dbReference type="InterPro" id="IPR005606">
    <property type="entry name" value="Sec20"/>
</dbReference>
<evidence type="ECO:0000256" key="8">
    <source>
        <dbReference type="ARBA" id="ARBA00023136"/>
    </source>
</evidence>
<feature type="domain" description="Sec20 C-terminal" evidence="12">
    <location>
        <begin position="149"/>
        <end position="238"/>
    </location>
</feature>
<evidence type="ECO:0000256" key="11">
    <source>
        <dbReference type="SAM" id="Phobius"/>
    </source>
</evidence>
<dbReference type="STRING" id="1392247.A0A3N4L448"/>
<dbReference type="OrthoDB" id="46868at2759"/>
<feature type="compositionally biased region" description="Basic and acidic residues" evidence="10">
    <location>
        <begin position="326"/>
        <end position="340"/>
    </location>
</feature>
<keyword evidence="14" id="KW-1185">Reference proteome</keyword>
<feature type="region of interest" description="Disordered" evidence="10">
    <location>
        <begin position="113"/>
        <end position="136"/>
    </location>
</feature>
<evidence type="ECO:0000256" key="7">
    <source>
        <dbReference type="ARBA" id="ARBA00023054"/>
    </source>
</evidence>
<dbReference type="GO" id="GO:0005484">
    <property type="term" value="F:SNAP receptor activity"/>
    <property type="evidence" value="ECO:0007669"/>
    <property type="project" value="InterPro"/>
</dbReference>
<dbReference type="FunCoup" id="A0A3N4L448">
    <property type="interactions" value="39"/>
</dbReference>
<dbReference type="EMBL" id="ML119113">
    <property type="protein sequence ID" value="RPB15411.1"/>
    <property type="molecule type" value="Genomic_DNA"/>
</dbReference>